<keyword evidence="5 6" id="KW-0687">Ribonucleoprotein</keyword>
<dbReference type="GO" id="GO:0022627">
    <property type="term" value="C:cytosolic small ribosomal subunit"/>
    <property type="evidence" value="ECO:0007669"/>
    <property type="project" value="UniProtKB-UniRule"/>
</dbReference>
<dbReference type="NCBIfam" id="TIGR03635">
    <property type="entry name" value="uS17_bact"/>
    <property type="match status" value="1"/>
</dbReference>
<dbReference type="PANTHER" id="PTHR10744">
    <property type="entry name" value="40S RIBOSOMAL PROTEIN S11 FAMILY MEMBER"/>
    <property type="match status" value="1"/>
</dbReference>
<dbReference type="GeneID" id="69984024"/>
<dbReference type="PRINTS" id="PR00973">
    <property type="entry name" value="RIBOSOMALS17"/>
</dbReference>
<evidence type="ECO:0000256" key="7">
    <source>
        <dbReference type="RuleBase" id="RU003872"/>
    </source>
</evidence>
<keyword evidence="3 6" id="KW-0694">RNA-binding</keyword>
<evidence type="ECO:0000256" key="5">
    <source>
        <dbReference type="ARBA" id="ARBA00023274"/>
    </source>
</evidence>
<dbReference type="GO" id="GO:0003735">
    <property type="term" value="F:structural constituent of ribosome"/>
    <property type="evidence" value="ECO:0007669"/>
    <property type="project" value="UniProtKB-UniRule"/>
</dbReference>
<dbReference type="Proteomes" id="UP000033047">
    <property type="component" value="Unassembled WGS sequence"/>
</dbReference>
<evidence type="ECO:0000256" key="4">
    <source>
        <dbReference type="ARBA" id="ARBA00022980"/>
    </source>
</evidence>
<dbReference type="GO" id="GO:0019843">
    <property type="term" value="F:rRNA binding"/>
    <property type="evidence" value="ECO:0007669"/>
    <property type="project" value="UniProtKB-UniRule"/>
</dbReference>
<organism evidence="8 9">
    <name type="scientific">Parabacteroides goldsteinii DSM 19448 = WAL 12034</name>
    <dbReference type="NCBI Taxonomy" id="927665"/>
    <lineage>
        <taxon>Bacteria</taxon>
        <taxon>Pseudomonadati</taxon>
        <taxon>Bacteroidota</taxon>
        <taxon>Bacteroidia</taxon>
        <taxon>Bacteroidales</taxon>
        <taxon>Tannerellaceae</taxon>
        <taxon>Parabacteroides</taxon>
    </lineage>
</organism>
<evidence type="ECO:0000256" key="1">
    <source>
        <dbReference type="ARBA" id="ARBA00010254"/>
    </source>
</evidence>
<dbReference type="CDD" id="cd00364">
    <property type="entry name" value="Ribosomal_uS17"/>
    <property type="match status" value="1"/>
</dbReference>
<evidence type="ECO:0000256" key="6">
    <source>
        <dbReference type="HAMAP-Rule" id="MF_01345"/>
    </source>
</evidence>
<dbReference type="STRING" id="927665.HMPREF1535_02627"/>
<dbReference type="PANTHER" id="PTHR10744:SF1">
    <property type="entry name" value="SMALL RIBOSOMAL SUBUNIT PROTEIN US17M"/>
    <property type="match status" value="1"/>
</dbReference>
<comment type="caution">
    <text evidence="8">The sequence shown here is derived from an EMBL/GenBank/DDBJ whole genome shotgun (WGS) entry which is preliminary data.</text>
</comment>
<accession>A0A0F5JAS1</accession>
<evidence type="ECO:0000256" key="3">
    <source>
        <dbReference type="ARBA" id="ARBA00022884"/>
    </source>
</evidence>
<keyword evidence="2 6" id="KW-0699">rRNA-binding</keyword>
<dbReference type="Pfam" id="PF00366">
    <property type="entry name" value="Ribosomal_S17"/>
    <property type="match status" value="1"/>
</dbReference>
<dbReference type="InterPro" id="IPR019979">
    <property type="entry name" value="Ribosomal_uS17_CS"/>
</dbReference>
<evidence type="ECO:0000313" key="8">
    <source>
        <dbReference type="EMBL" id="KKB54874.1"/>
    </source>
</evidence>
<dbReference type="SUPFAM" id="SSF50249">
    <property type="entry name" value="Nucleic acid-binding proteins"/>
    <property type="match status" value="1"/>
</dbReference>
<dbReference type="PATRIC" id="fig|927665.4.peg.2702"/>
<dbReference type="EMBL" id="AQHV01000012">
    <property type="protein sequence ID" value="KKB54874.1"/>
    <property type="molecule type" value="Genomic_DNA"/>
</dbReference>
<evidence type="ECO:0000256" key="2">
    <source>
        <dbReference type="ARBA" id="ARBA00022730"/>
    </source>
</evidence>
<dbReference type="Gene3D" id="2.40.50.140">
    <property type="entry name" value="Nucleic acid-binding proteins"/>
    <property type="match status" value="1"/>
</dbReference>
<dbReference type="InterPro" id="IPR019984">
    <property type="entry name" value="Ribosomal_uS17_bact/chlr"/>
</dbReference>
<dbReference type="HOGENOM" id="CLU_073626_1_0_10"/>
<keyword evidence="4 6" id="KW-0689">Ribosomal protein</keyword>
<evidence type="ECO:0000313" key="9">
    <source>
        <dbReference type="Proteomes" id="UP000033047"/>
    </source>
</evidence>
<dbReference type="InterPro" id="IPR000266">
    <property type="entry name" value="Ribosomal_uS17"/>
</dbReference>
<dbReference type="PROSITE" id="PS00056">
    <property type="entry name" value="RIBOSOMAL_S17"/>
    <property type="match status" value="1"/>
</dbReference>
<comment type="function">
    <text evidence="6">One of the primary rRNA binding proteins, it binds specifically to the 5'-end of 16S ribosomal RNA.</text>
</comment>
<name>A0A0F5JAS1_9BACT</name>
<dbReference type="HAMAP" id="MF_01345_B">
    <property type="entry name" value="Ribosomal_uS17_B"/>
    <property type="match status" value="1"/>
</dbReference>
<dbReference type="GO" id="GO:0006412">
    <property type="term" value="P:translation"/>
    <property type="evidence" value="ECO:0007669"/>
    <property type="project" value="UniProtKB-UniRule"/>
</dbReference>
<protein>
    <recommendedName>
        <fullName evidence="6">Small ribosomal subunit protein uS17</fullName>
    </recommendedName>
</protein>
<gene>
    <name evidence="6" type="primary">rpsQ</name>
    <name evidence="8" type="ORF">HMPREF1535_02627</name>
</gene>
<proteinExistence type="inferred from homology"/>
<comment type="similarity">
    <text evidence="1 6 7">Belongs to the universal ribosomal protein uS17 family.</text>
</comment>
<comment type="subunit">
    <text evidence="6">Part of the 30S ribosomal subunit.</text>
</comment>
<reference evidence="8 9" key="1">
    <citation type="submission" date="2013-04" db="EMBL/GenBank/DDBJ databases">
        <title>The Genome Sequence of Parabacteroides goldsteinii DSM 19448.</title>
        <authorList>
            <consortium name="The Broad Institute Genomics Platform"/>
            <person name="Earl A."/>
            <person name="Ward D."/>
            <person name="Feldgarden M."/>
            <person name="Gevers D."/>
            <person name="Martens E."/>
            <person name="Sakamoto M."/>
            <person name="Benno Y."/>
            <person name="Song Y."/>
            <person name="Liu C."/>
            <person name="Lee J."/>
            <person name="Bolanos M."/>
            <person name="Vaisanen M.L."/>
            <person name="Finegold S.M."/>
            <person name="Walker B."/>
            <person name="Young S."/>
            <person name="Zeng Q."/>
            <person name="Gargeya S."/>
            <person name="Fitzgerald M."/>
            <person name="Haas B."/>
            <person name="Abouelleil A."/>
            <person name="Allen A.W."/>
            <person name="Alvarado L."/>
            <person name="Arachchi H.M."/>
            <person name="Berlin A.M."/>
            <person name="Chapman S.B."/>
            <person name="Gainer-Dewar J."/>
            <person name="Goldberg J."/>
            <person name="Griggs A."/>
            <person name="Gujja S."/>
            <person name="Hansen M."/>
            <person name="Howarth C."/>
            <person name="Imamovic A."/>
            <person name="Ireland A."/>
            <person name="Larimer J."/>
            <person name="McCowan C."/>
            <person name="Murphy C."/>
            <person name="Pearson M."/>
            <person name="Poon T.W."/>
            <person name="Priest M."/>
            <person name="Roberts A."/>
            <person name="Saif S."/>
            <person name="Shea T."/>
            <person name="Sisk P."/>
            <person name="Sykes S."/>
            <person name="Wortman J."/>
            <person name="Nusbaum C."/>
            <person name="Birren B."/>
        </authorList>
    </citation>
    <scope>NUCLEOTIDE SEQUENCE [LARGE SCALE GENOMIC DNA]</scope>
    <source>
        <strain evidence="8 9">DSM 19448</strain>
    </source>
</reference>
<dbReference type="NCBIfam" id="NF004123">
    <property type="entry name" value="PRK05610.1"/>
    <property type="match status" value="1"/>
</dbReference>
<sequence>METRNLRKERTGVVTSNKMDKSITVAIKWKEKHPIYGKFVNKTKKYHAHDEKNECNIGDTVKIMETRPLSKTKRWRLVQIIERAK</sequence>
<dbReference type="InterPro" id="IPR012340">
    <property type="entry name" value="NA-bd_OB-fold"/>
</dbReference>
<dbReference type="RefSeq" id="WP_009859539.1">
    <property type="nucleotide sequence ID" value="NZ_KQ033912.1"/>
</dbReference>
<dbReference type="FunFam" id="2.40.50.140:FF:000123">
    <property type="entry name" value="30S ribosomal protein S17"/>
    <property type="match status" value="1"/>
</dbReference>
<dbReference type="AlphaFoldDB" id="A0A0F5JAS1"/>